<dbReference type="Pfam" id="PF00881">
    <property type="entry name" value="Nitroreductase"/>
    <property type="match status" value="1"/>
</dbReference>
<keyword evidence="2" id="KW-0560">Oxidoreductase</keyword>
<dbReference type="EMBL" id="UOEH01000166">
    <property type="protein sequence ID" value="VAV95398.1"/>
    <property type="molecule type" value="Genomic_DNA"/>
</dbReference>
<dbReference type="AlphaFoldDB" id="A0A3B0S4W3"/>
<evidence type="ECO:0000256" key="1">
    <source>
        <dbReference type="ARBA" id="ARBA00007118"/>
    </source>
</evidence>
<dbReference type="PANTHER" id="PTHR43673:SF10">
    <property type="entry name" value="NADH DEHYDROGENASE_NAD(P)H NITROREDUCTASE XCC3605-RELATED"/>
    <property type="match status" value="1"/>
</dbReference>
<sequence>MNVTEAIKSRISTRGFLDRPVSEEKVRDILEVARWAPSGANLQPWKVHVVMGAGRTRLIETVK</sequence>
<dbReference type="InterPro" id="IPR029479">
    <property type="entry name" value="Nitroreductase"/>
</dbReference>
<gene>
    <name evidence="4" type="ORF">MNBD_ALPHA05-1399</name>
</gene>
<dbReference type="GO" id="GO:0016491">
    <property type="term" value="F:oxidoreductase activity"/>
    <property type="evidence" value="ECO:0007669"/>
    <property type="project" value="UniProtKB-KW"/>
</dbReference>
<dbReference type="SUPFAM" id="SSF55469">
    <property type="entry name" value="FMN-dependent nitroreductase-like"/>
    <property type="match status" value="1"/>
</dbReference>
<organism evidence="4">
    <name type="scientific">hydrothermal vent metagenome</name>
    <dbReference type="NCBI Taxonomy" id="652676"/>
    <lineage>
        <taxon>unclassified sequences</taxon>
        <taxon>metagenomes</taxon>
        <taxon>ecological metagenomes</taxon>
    </lineage>
</organism>
<dbReference type="Gene3D" id="3.40.109.10">
    <property type="entry name" value="NADH Oxidase"/>
    <property type="match status" value="1"/>
</dbReference>
<proteinExistence type="inferred from homology"/>
<reference evidence="4" key="1">
    <citation type="submission" date="2018-06" db="EMBL/GenBank/DDBJ databases">
        <authorList>
            <person name="Zhirakovskaya E."/>
        </authorList>
    </citation>
    <scope>NUCLEOTIDE SEQUENCE</scope>
</reference>
<feature type="domain" description="Nitroreductase" evidence="3">
    <location>
        <begin position="7"/>
        <end position="60"/>
    </location>
</feature>
<dbReference type="PANTHER" id="PTHR43673">
    <property type="entry name" value="NAD(P)H NITROREDUCTASE YDGI-RELATED"/>
    <property type="match status" value="1"/>
</dbReference>
<feature type="non-terminal residue" evidence="4">
    <location>
        <position position="63"/>
    </location>
</feature>
<name>A0A3B0S4W3_9ZZZZ</name>
<comment type="similarity">
    <text evidence="1">Belongs to the nitroreductase family.</text>
</comment>
<evidence type="ECO:0000313" key="4">
    <source>
        <dbReference type="EMBL" id="VAV95398.1"/>
    </source>
</evidence>
<accession>A0A3B0S4W3</accession>
<evidence type="ECO:0000259" key="3">
    <source>
        <dbReference type="Pfam" id="PF00881"/>
    </source>
</evidence>
<dbReference type="InterPro" id="IPR000415">
    <property type="entry name" value="Nitroreductase-like"/>
</dbReference>
<evidence type="ECO:0000256" key="2">
    <source>
        <dbReference type="ARBA" id="ARBA00023002"/>
    </source>
</evidence>
<protein>
    <recommendedName>
        <fullName evidence="3">Nitroreductase domain-containing protein</fullName>
    </recommendedName>
</protein>